<dbReference type="FunCoup" id="A0A0R2FYZ4">
    <property type="interactions" value="256"/>
</dbReference>
<gene>
    <name evidence="5" type="ORF">IV68_GL000224</name>
</gene>
<comment type="cofactor">
    <cofactor evidence="1">
        <name>thiamine diphosphate</name>
        <dbReference type="ChEBI" id="CHEBI:58937"/>
    </cofactor>
</comment>
<keyword evidence="5" id="KW-0670">Pyruvate</keyword>
<dbReference type="SUPFAM" id="SSF52922">
    <property type="entry name" value="TK C-terminal domain-like"/>
    <property type="match status" value="1"/>
</dbReference>
<dbReference type="Pfam" id="PF02779">
    <property type="entry name" value="Transket_pyr"/>
    <property type="match status" value="1"/>
</dbReference>
<evidence type="ECO:0000256" key="2">
    <source>
        <dbReference type="ARBA" id="ARBA00023002"/>
    </source>
</evidence>
<dbReference type="InParanoid" id="A0A0R2FYZ4"/>
<name>A0A0R2FYZ4_9LACO</name>
<dbReference type="Proteomes" id="UP000051296">
    <property type="component" value="Unassembled WGS sequence"/>
</dbReference>
<dbReference type="InterPro" id="IPR033248">
    <property type="entry name" value="Transketolase_C"/>
</dbReference>
<dbReference type="InterPro" id="IPR009014">
    <property type="entry name" value="Transketo_C/PFOR_II"/>
</dbReference>
<keyword evidence="6" id="KW-1185">Reference proteome</keyword>
<dbReference type="FunFam" id="3.40.50.970:FF:000001">
    <property type="entry name" value="Pyruvate dehydrogenase E1 beta subunit"/>
    <property type="match status" value="1"/>
</dbReference>
<dbReference type="STRING" id="1123500.GCA_000420365_00280"/>
<evidence type="ECO:0000256" key="1">
    <source>
        <dbReference type="ARBA" id="ARBA00001964"/>
    </source>
</evidence>
<evidence type="ECO:0000313" key="5">
    <source>
        <dbReference type="EMBL" id="KRN33424.1"/>
    </source>
</evidence>
<dbReference type="GO" id="GO:0016491">
    <property type="term" value="F:oxidoreductase activity"/>
    <property type="evidence" value="ECO:0007669"/>
    <property type="project" value="UniProtKB-KW"/>
</dbReference>
<dbReference type="PANTHER" id="PTHR43257">
    <property type="entry name" value="PYRUVATE DEHYDROGENASE E1 COMPONENT BETA SUBUNIT"/>
    <property type="match status" value="1"/>
</dbReference>
<evidence type="ECO:0000313" key="6">
    <source>
        <dbReference type="Proteomes" id="UP000051296"/>
    </source>
</evidence>
<proteinExistence type="predicted"/>
<protein>
    <submittedName>
        <fullName evidence="5">Pyruvate dehydrogenase (E1) component, beta subunit</fullName>
    </submittedName>
</protein>
<sequence>MSKKTYIQAINEAQDMALGHDPKVVIFGEDVGENGGVFRATDGLQAKYGKDRVFNTPLAESGIGGLAIGLAATGWRPVMELQFYGFVYEVMDSLAGQMARNRFRFHGTRNFPITVRSPYGGGTKTPEMHADSLEGLIAQTPGIRVVMPSNPVNAKGLLLASIESNDPVLFLENLQLYRSMRADVPDEYYTTPLDKAAIARSGKDVSVIAYGGMVSKSLTAAEELSKQGIDVEVLDLQTVSPLDIEAIGETVKKTHRVVVVQEAQRQAGIAAAVMSEIAERFVLELDAPVGRVAAPDSIYPFAQAENEWLPNPDDIIAAVKEVVSYD</sequence>
<dbReference type="RefSeq" id="WP_022791083.1">
    <property type="nucleotide sequence ID" value="NZ_ATUU01000001.1"/>
</dbReference>
<dbReference type="PATRIC" id="fig|1123500.6.peg.222"/>
<keyword evidence="3" id="KW-0786">Thiamine pyrophosphate</keyword>
<dbReference type="SMART" id="SM00861">
    <property type="entry name" value="Transket_pyr"/>
    <property type="match status" value="1"/>
</dbReference>
<dbReference type="AlphaFoldDB" id="A0A0R2FYZ4"/>
<dbReference type="OrthoDB" id="9771835at2"/>
<accession>A0A0R2FYZ4</accession>
<dbReference type="eggNOG" id="COG0022">
    <property type="taxonomic scope" value="Bacteria"/>
</dbReference>
<evidence type="ECO:0000259" key="4">
    <source>
        <dbReference type="SMART" id="SM00861"/>
    </source>
</evidence>
<dbReference type="EMBL" id="JQAX01000001">
    <property type="protein sequence ID" value="KRN33424.1"/>
    <property type="molecule type" value="Genomic_DNA"/>
</dbReference>
<dbReference type="Gene3D" id="3.40.50.920">
    <property type="match status" value="1"/>
</dbReference>
<organism evidence="5 6">
    <name type="scientific">Weissella halotolerans DSM 20190</name>
    <dbReference type="NCBI Taxonomy" id="1123500"/>
    <lineage>
        <taxon>Bacteria</taxon>
        <taxon>Bacillati</taxon>
        <taxon>Bacillota</taxon>
        <taxon>Bacilli</taxon>
        <taxon>Lactobacillales</taxon>
        <taxon>Lactobacillaceae</taxon>
        <taxon>Weissella</taxon>
    </lineage>
</organism>
<dbReference type="InterPro" id="IPR029061">
    <property type="entry name" value="THDP-binding"/>
</dbReference>
<dbReference type="CDD" id="cd07036">
    <property type="entry name" value="TPP_PYR_E1-PDHc-beta_like"/>
    <property type="match status" value="1"/>
</dbReference>
<keyword evidence="2" id="KW-0560">Oxidoreductase</keyword>
<evidence type="ECO:0000256" key="3">
    <source>
        <dbReference type="ARBA" id="ARBA00023052"/>
    </source>
</evidence>
<comment type="caution">
    <text evidence="5">The sequence shown here is derived from an EMBL/GenBank/DDBJ whole genome shotgun (WGS) entry which is preliminary data.</text>
</comment>
<dbReference type="Pfam" id="PF02780">
    <property type="entry name" value="Transketolase_C"/>
    <property type="match status" value="1"/>
</dbReference>
<dbReference type="SUPFAM" id="SSF52518">
    <property type="entry name" value="Thiamin diphosphate-binding fold (THDP-binding)"/>
    <property type="match status" value="1"/>
</dbReference>
<dbReference type="FunFam" id="3.40.50.920:FF:000001">
    <property type="entry name" value="Pyruvate dehydrogenase E1 beta subunit"/>
    <property type="match status" value="1"/>
</dbReference>
<dbReference type="PANTHER" id="PTHR43257:SF2">
    <property type="entry name" value="PYRUVATE DEHYDROGENASE E1 COMPONENT SUBUNIT BETA"/>
    <property type="match status" value="1"/>
</dbReference>
<dbReference type="Gene3D" id="3.40.50.970">
    <property type="match status" value="1"/>
</dbReference>
<feature type="domain" description="Transketolase-like pyrimidine-binding" evidence="4">
    <location>
        <begin position="4"/>
        <end position="179"/>
    </location>
</feature>
<dbReference type="InterPro" id="IPR005475">
    <property type="entry name" value="Transketolase-like_Pyr-bd"/>
</dbReference>
<reference evidence="5 6" key="1">
    <citation type="journal article" date="2015" name="Genome Announc.">
        <title>Expanding the biotechnology potential of lactobacilli through comparative genomics of 213 strains and associated genera.</title>
        <authorList>
            <person name="Sun Z."/>
            <person name="Harris H.M."/>
            <person name="McCann A."/>
            <person name="Guo C."/>
            <person name="Argimon S."/>
            <person name="Zhang W."/>
            <person name="Yang X."/>
            <person name="Jeffery I.B."/>
            <person name="Cooney J.C."/>
            <person name="Kagawa T.F."/>
            <person name="Liu W."/>
            <person name="Song Y."/>
            <person name="Salvetti E."/>
            <person name="Wrobel A."/>
            <person name="Rasinkangas P."/>
            <person name="Parkhill J."/>
            <person name="Rea M.C."/>
            <person name="O'Sullivan O."/>
            <person name="Ritari J."/>
            <person name="Douillard F.P."/>
            <person name="Paul Ross R."/>
            <person name="Yang R."/>
            <person name="Briner A.E."/>
            <person name="Felis G.E."/>
            <person name="de Vos W.M."/>
            <person name="Barrangou R."/>
            <person name="Klaenhammer T.R."/>
            <person name="Caufield P.W."/>
            <person name="Cui Y."/>
            <person name="Zhang H."/>
            <person name="O'Toole P.W."/>
        </authorList>
    </citation>
    <scope>NUCLEOTIDE SEQUENCE [LARGE SCALE GENOMIC DNA]</scope>
    <source>
        <strain evidence="5 6">DSM 20190</strain>
    </source>
</reference>